<dbReference type="Pfam" id="PF02687">
    <property type="entry name" value="FtsX"/>
    <property type="match status" value="1"/>
</dbReference>
<dbReference type="InterPro" id="IPR050250">
    <property type="entry name" value="Macrolide_Exporter_MacB"/>
</dbReference>
<reference evidence="10 11" key="1">
    <citation type="submission" date="2020-02" db="EMBL/GenBank/DDBJ databases">
        <title>Balneolaceae bacterium YR4-1, complete genome.</title>
        <authorList>
            <person name="Li Y."/>
            <person name="Wu S."/>
        </authorList>
    </citation>
    <scope>NUCLEOTIDE SEQUENCE [LARGE SCALE GENOMIC DNA]</scope>
    <source>
        <strain evidence="10 11">YR4-1</strain>
    </source>
</reference>
<evidence type="ECO:0000256" key="3">
    <source>
        <dbReference type="ARBA" id="ARBA00022692"/>
    </source>
</evidence>
<feature type="transmembrane region" description="Helical" evidence="7">
    <location>
        <begin position="375"/>
        <end position="395"/>
    </location>
</feature>
<keyword evidence="2" id="KW-1003">Cell membrane</keyword>
<organism evidence="10 11">
    <name type="scientific">Halalkalibaculum roseum</name>
    <dbReference type="NCBI Taxonomy" id="2709311"/>
    <lineage>
        <taxon>Bacteria</taxon>
        <taxon>Pseudomonadati</taxon>
        <taxon>Balneolota</taxon>
        <taxon>Balneolia</taxon>
        <taxon>Balneolales</taxon>
        <taxon>Balneolaceae</taxon>
        <taxon>Halalkalibaculum</taxon>
    </lineage>
</organism>
<dbReference type="GO" id="GO:0005886">
    <property type="term" value="C:plasma membrane"/>
    <property type="evidence" value="ECO:0007669"/>
    <property type="project" value="UniProtKB-SubCell"/>
</dbReference>
<feature type="transmembrane region" description="Helical" evidence="7">
    <location>
        <begin position="20"/>
        <end position="44"/>
    </location>
</feature>
<evidence type="ECO:0000256" key="5">
    <source>
        <dbReference type="ARBA" id="ARBA00023136"/>
    </source>
</evidence>
<evidence type="ECO:0000256" key="2">
    <source>
        <dbReference type="ARBA" id="ARBA00022475"/>
    </source>
</evidence>
<dbReference type="InterPro" id="IPR003838">
    <property type="entry name" value="ABC3_permease_C"/>
</dbReference>
<evidence type="ECO:0000259" key="9">
    <source>
        <dbReference type="Pfam" id="PF12704"/>
    </source>
</evidence>
<feature type="domain" description="ABC3 transporter permease C-terminal" evidence="8">
    <location>
        <begin position="283"/>
        <end position="402"/>
    </location>
</feature>
<feature type="transmembrane region" description="Helical" evidence="7">
    <location>
        <begin position="279"/>
        <end position="304"/>
    </location>
</feature>
<keyword evidence="11" id="KW-1185">Reference proteome</keyword>
<evidence type="ECO:0000256" key="6">
    <source>
        <dbReference type="ARBA" id="ARBA00038076"/>
    </source>
</evidence>
<keyword evidence="5 7" id="KW-0472">Membrane</keyword>
<evidence type="ECO:0000313" key="11">
    <source>
        <dbReference type="Proteomes" id="UP000473278"/>
    </source>
</evidence>
<keyword evidence="3 7" id="KW-0812">Transmembrane</keyword>
<protein>
    <submittedName>
        <fullName evidence="10">FtsX-like permease family protein</fullName>
    </submittedName>
</protein>
<comment type="subcellular location">
    <subcellularLocation>
        <location evidence="1">Cell membrane</location>
        <topology evidence="1">Multi-pass membrane protein</topology>
    </subcellularLocation>
</comment>
<dbReference type="EMBL" id="JAALLT010000004">
    <property type="protein sequence ID" value="NGP77498.1"/>
    <property type="molecule type" value="Genomic_DNA"/>
</dbReference>
<dbReference type="GO" id="GO:0022857">
    <property type="term" value="F:transmembrane transporter activity"/>
    <property type="evidence" value="ECO:0007669"/>
    <property type="project" value="TreeGrafter"/>
</dbReference>
<sequence>MLSKLLFSVSIAIENIRSNLMHTFLSVLGVIIGVAALVAILSLGDGLENFARDQISATTSLRSIIINPKTSVVTEGIRMPIENHPSFTLDDAEQLQQKFAKQAFVTINKQRSIQIASEEDSLRFPAILAGTTDLRLTGLKNDIRAGRFFNEADLESAAQKIILNNNFATKLSEPEESLIGKNLILENKSFEIVGVMQENGNDQITRGYVPFTSFFESGPDTRTAMVEIRSNRVENVSDLKKEAESWLDANFESGSEGFTVVTNNFRVEQAKRGVLVFKIVMGMITGIAVLVGGIGIMNVLLISVSERTKEIGIRKATGAKKRDILFQFLAESITVSLIGSFLGLLLGLLLVFSLFPIVQSLAEVPFHPAFSFDTLIIITVIAILIGIIFGTYPAWKAAKLQPIDAIRIE</sequence>
<evidence type="ECO:0000256" key="4">
    <source>
        <dbReference type="ARBA" id="ARBA00022989"/>
    </source>
</evidence>
<dbReference type="Pfam" id="PF12704">
    <property type="entry name" value="MacB_PCD"/>
    <property type="match status" value="1"/>
</dbReference>
<comment type="similarity">
    <text evidence="6">Belongs to the ABC-4 integral membrane protein family.</text>
</comment>
<name>A0A6M1SYU7_9BACT</name>
<dbReference type="AlphaFoldDB" id="A0A6M1SYU7"/>
<feature type="domain" description="MacB-like periplasmic core" evidence="9">
    <location>
        <begin position="23"/>
        <end position="231"/>
    </location>
</feature>
<feature type="transmembrane region" description="Helical" evidence="7">
    <location>
        <begin position="325"/>
        <end position="355"/>
    </location>
</feature>
<evidence type="ECO:0000256" key="1">
    <source>
        <dbReference type="ARBA" id="ARBA00004651"/>
    </source>
</evidence>
<evidence type="ECO:0000313" key="10">
    <source>
        <dbReference type="EMBL" id="NGP77498.1"/>
    </source>
</evidence>
<dbReference type="InterPro" id="IPR025857">
    <property type="entry name" value="MacB_PCD"/>
</dbReference>
<dbReference type="PANTHER" id="PTHR30572">
    <property type="entry name" value="MEMBRANE COMPONENT OF TRANSPORTER-RELATED"/>
    <property type="match status" value="1"/>
</dbReference>
<accession>A0A6M1SYU7</accession>
<comment type="caution">
    <text evidence="10">The sequence shown here is derived from an EMBL/GenBank/DDBJ whole genome shotgun (WGS) entry which is preliminary data.</text>
</comment>
<dbReference type="PANTHER" id="PTHR30572:SF4">
    <property type="entry name" value="ABC TRANSPORTER PERMEASE YTRF"/>
    <property type="match status" value="1"/>
</dbReference>
<dbReference type="RefSeq" id="WP_165142956.1">
    <property type="nucleotide sequence ID" value="NZ_JAALLT010000004.1"/>
</dbReference>
<dbReference type="Proteomes" id="UP000473278">
    <property type="component" value="Unassembled WGS sequence"/>
</dbReference>
<evidence type="ECO:0000259" key="8">
    <source>
        <dbReference type="Pfam" id="PF02687"/>
    </source>
</evidence>
<gene>
    <name evidence="10" type="ORF">G3570_12695</name>
</gene>
<evidence type="ECO:0000256" key="7">
    <source>
        <dbReference type="SAM" id="Phobius"/>
    </source>
</evidence>
<proteinExistence type="inferred from homology"/>
<keyword evidence="4 7" id="KW-1133">Transmembrane helix</keyword>